<dbReference type="Gene3D" id="2.60.40.10">
    <property type="entry name" value="Immunoglobulins"/>
    <property type="match status" value="1"/>
</dbReference>
<name>A0ABT8R752_9BACT</name>
<evidence type="ECO:0000313" key="2">
    <source>
        <dbReference type="EMBL" id="MDO1447159.1"/>
    </source>
</evidence>
<feature type="chain" id="PRO_5045802124" evidence="1">
    <location>
        <begin position="20"/>
        <end position="143"/>
    </location>
</feature>
<dbReference type="InterPro" id="IPR011467">
    <property type="entry name" value="DUF1573"/>
</dbReference>
<keyword evidence="3" id="KW-1185">Reference proteome</keyword>
<dbReference type="InterPro" id="IPR013783">
    <property type="entry name" value="Ig-like_fold"/>
</dbReference>
<gene>
    <name evidence="2" type="ORF">Q0590_12895</name>
</gene>
<dbReference type="Pfam" id="PF07610">
    <property type="entry name" value="DUF1573"/>
    <property type="match status" value="1"/>
</dbReference>
<dbReference type="InterPro" id="IPR008972">
    <property type="entry name" value="Cupredoxin"/>
</dbReference>
<dbReference type="SUPFAM" id="SSF49503">
    <property type="entry name" value="Cupredoxins"/>
    <property type="match status" value="1"/>
</dbReference>
<dbReference type="EMBL" id="JAUKPO010000006">
    <property type="protein sequence ID" value="MDO1447159.1"/>
    <property type="molecule type" value="Genomic_DNA"/>
</dbReference>
<dbReference type="PANTHER" id="PTHR37833:SF1">
    <property type="entry name" value="SIGNAL PEPTIDE PROTEIN"/>
    <property type="match status" value="1"/>
</dbReference>
<reference evidence="2" key="1">
    <citation type="submission" date="2023-07" db="EMBL/GenBank/DDBJ databases">
        <title>The genome sequence of Rhodocytophaga aerolata KACC 12507.</title>
        <authorList>
            <person name="Zhang X."/>
        </authorList>
    </citation>
    <scope>NUCLEOTIDE SEQUENCE</scope>
    <source>
        <strain evidence="2">KACC 12507</strain>
    </source>
</reference>
<dbReference type="Proteomes" id="UP001168528">
    <property type="component" value="Unassembled WGS sequence"/>
</dbReference>
<sequence>MKKFALFVCSLFFAFAALAQNQPATQAKASAAKIAFEEKTHDFGDIKQGDKVDYTFKFKNTGTEPVVISNVQTTCGCTATNWTKEPIAPGKTGEVSATFNSAGKMGQQNKVISVYYNGGMETVSIVTNVLPAKSDASAKQSQK</sequence>
<dbReference type="RefSeq" id="WP_302037961.1">
    <property type="nucleotide sequence ID" value="NZ_JAUKPO010000006.1"/>
</dbReference>
<evidence type="ECO:0000256" key="1">
    <source>
        <dbReference type="SAM" id="SignalP"/>
    </source>
</evidence>
<keyword evidence="1" id="KW-0732">Signal</keyword>
<organism evidence="2 3">
    <name type="scientific">Rhodocytophaga aerolata</name>
    <dbReference type="NCBI Taxonomy" id="455078"/>
    <lineage>
        <taxon>Bacteria</taxon>
        <taxon>Pseudomonadati</taxon>
        <taxon>Bacteroidota</taxon>
        <taxon>Cytophagia</taxon>
        <taxon>Cytophagales</taxon>
        <taxon>Rhodocytophagaceae</taxon>
        <taxon>Rhodocytophaga</taxon>
    </lineage>
</organism>
<evidence type="ECO:0000313" key="3">
    <source>
        <dbReference type="Proteomes" id="UP001168528"/>
    </source>
</evidence>
<protein>
    <submittedName>
        <fullName evidence="2">DUF1573 domain-containing protein</fullName>
    </submittedName>
</protein>
<dbReference type="PANTHER" id="PTHR37833">
    <property type="entry name" value="LIPOPROTEIN-RELATED"/>
    <property type="match status" value="1"/>
</dbReference>
<comment type="caution">
    <text evidence="2">The sequence shown here is derived from an EMBL/GenBank/DDBJ whole genome shotgun (WGS) entry which is preliminary data.</text>
</comment>
<proteinExistence type="predicted"/>
<accession>A0ABT8R752</accession>
<feature type="signal peptide" evidence="1">
    <location>
        <begin position="1"/>
        <end position="19"/>
    </location>
</feature>